<evidence type="ECO:0000313" key="6">
    <source>
        <dbReference type="Proteomes" id="UP000540698"/>
    </source>
</evidence>
<dbReference type="GO" id="GO:0008757">
    <property type="term" value="F:S-adenosylmethionine-dependent methyltransferase activity"/>
    <property type="evidence" value="ECO:0007669"/>
    <property type="project" value="InterPro"/>
</dbReference>
<evidence type="ECO:0000256" key="2">
    <source>
        <dbReference type="ARBA" id="ARBA00022679"/>
    </source>
</evidence>
<dbReference type="Proteomes" id="UP000540698">
    <property type="component" value="Unassembled WGS sequence"/>
</dbReference>
<name>A0A7X6L5V6_9NOCA</name>
<evidence type="ECO:0000313" key="5">
    <source>
        <dbReference type="EMBL" id="NKY28249.1"/>
    </source>
</evidence>
<evidence type="ECO:0000256" key="3">
    <source>
        <dbReference type="ARBA" id="ARBA00022691"/>
    </source>
</evidence>
<dbReference type="CDD" id="cd02440">
    <property type="entry name" value="AdoMet_MTases"/>
    <property type="match status" value="1"/>
</dbReference>
<organism evidence="5 6">
    <name type="scientific">Nocardia gamkensis</name>
    <dbReference type="NCBI Taxonomy" id="352869"/>
    <lineage>
        <taxon>Bacteria</taxon>
        <taxon>Bacillati</taxon>
        <taxon>Actinomycetota</taxon>
        <taxon>Actinomycetes</taxon>
        <taxon>Mycobacteriales</taxon>
        <taxon>Nocardiaceae</taxon>
        <taxon>Nocardia</taxon>
    </lineage>
</organism>
<dbReference type="Gene3D" id="3.40.50.150">
    <property type="entry name" value="Vaccinia Virus protein VP39"/>
    <property type="match status" value="1"/>
</dbReference>
<dbReference type="PANTHER" id="PTHR43464:SF19">
    <property type="entry name" value="UBIQUINONE BIOSYNTHESIS O-METHYLTRANSFERASE, MITOCHONDRIAL"/>
    <property type="match status" value="1"/>
</dbReference>
<dbReference type="AlphaFoldDB" id="A0A7X6L5V6"/>
<dbReference type="GO" id="GO:0032259">
    <property type="term" value="P:methylation"/>
    <property type="evidence" value="ECO:0007669"/>
    <property type="project" value="UniProtKB-KW"/>
</dbReference>
<dbReference type="Pfam" id="PF08241">
    <property type="entry name" value="Methyltransf_11"/>
    <property type="match status" value="1"/>
</dbReference>
<dbReference type="InterPro" id="IPR013216">
    <property type="entry name" value="Methyltransf_11"/>
</dbReference>
<reference evidence="5 6" key="1">
    <citation type="submission" date="2020-04" db="EMBL/GenBank/DDBJ databases">
        <title>MicrobeNet Type strains.</title>
        <authorList>
            <person name="Nicholson A.C."/>
        </authorList>
    </citation>
    <scope>NUCLEOTIDE SEQUENCE [LARGE SCALE GENOMIC DNA]</scope>
    <source>
        <strain evidence="5 6">DSM 44956</strain>
    </source>
</reference>
<accession>A0A7X6L5V6</accession>
<keyword evidence="2 5" id="KW-0808">Transferase</keyword>
<keyword evidence="6" id="KW-1185">Reference proteome</keyword>
<keyword evidence="3" id="KW-0949">S-adenosyl-L-methionine</keyword>
<dbReference type="SUPFAM" id="SSF53335">
    <property type="entry name" value="S-adenosyl-L-methionine-dependent methyltransferases"/>
    <property type="match status" value="1"/>
</dbReference>
<keyword evidence="1 5" id="KW-0489">Methyltransferase</keyword>
<dbReference type="PANTHER" id="PTHR43464">
    <property type="entry name" value="METHYLTRANSFERASE"/>
    <property type="match status" value="1"/>
</dbReference>
<dbReference type="InterPro" id="IPR029063">
    <property type="entry name" value="SAM-dependent_MTases_sf"/>
</dbReference>
<dbReference type="RefSeq" id="WP_062967127.1">
    <property type="nucleotide sequence ID" value="NZ_JAAXOS010000008.1"/>
</dbReference>
<evidence type="ECO:0000259" key="4">
    <source>
        <dbReference type="Pfam" id="PF08241"/>
    </source>
</evidence>
<feature type="domain" description="Methyltransferase type 11" evidence="4">
    <location>
        <begin position="142"/>
        <end position="237"/>
    </location>
</feature>
<gene>
    <name evidence="5" type="ORF">HGB38_18760</name>
</gene>
<sequence length="362" mass="40389">MAAAFCTVDQRYFCAECAQEVEMVSESFFGWEYYYRYRSPWSGRWEPALDRAMFEGRHPYQAAVSAGREFPGLSTERQVDRANARSQSWLGAVDDMYVTRSWEDNAERWDEVFDAEGDESRKYHGDAPLLTLLGDVRDARVLDLGCGNGYLSRILAGSGAHVVGVDPSEKMVALAREREIREPLGVAFEVASADDLSEFADARFDIIVANHVLTAIMDLGDALVEANRVLLPGGRLVALFSHPCFSCGPRTWISPVPDSPRPEENTGYVVDHYFRTGTYAIEGWEGFSPVPYIHRPLKEYWQAFRGAGFAVDDFDEPVVTERGLAELPQWRVAQLERAAQSCIFACTKVGNEVRLGGSQGGL</sequence>
<protein>
    <submittedName>
        <fullName evidence="5">Class I SAM-dependent methyltransferase</fullName>
    </submittedName>
</protein>
<comment type="caution">
    <text evidence="5">The sequence shown here is derived from an EMBL/GenBank/DDBJ whole genome shotgun (WGS) entry which is preliminary data.</text>
</comment>
<evidence type="ECO:0000256" key="1">
    <source>
        <dbReference type="ARBA" id="ARBA00022603"/>
    </source>
</evidence>
<proteinExistence type="predicted"/>
<dbReference type="EMBL" id="JAAXOS010000008">
    <property type="protein sequence ID" value="NKY28249.1"/>
    <property type="molecule type" value="Genomic_DNA"/>
</dbReference>